<accession>A0ACC2N8S0</accession>
<name>A0ACC2N8S0_9HYME</name>
<proteinExistence type="predicted"/>
<keyword evidence="2" id="KW-1185">Reference proteome</keyword>
<dbReference type="EMBL" id="CM056744">
    <property type="protein sequence ID" value="KAJ8667333.1"/>
    <property type="molecule type" value="Genomic_DNA"/>
</dbReference>
<protein>
    <submittedName>
        <fullName evidence="1">Uncharacterized protein</fullName>
    </submittedName>
</protein>
<comment type="caution">
    <text evidence="1">The sequence shown here is derived from an EMBL/GenBank/DDBJ whole genome shotgun (WGS) entry which is preliminary data.</text>
</comment>
<reference evidence="1" key="1">
    <citation type="submission" date="2023-04" db="EMBL/GenBank/DDBJ databases">
        <title>A chromosome-level genome assembly of the parasitoid wasp Eretmocerus hayati.</title>
        <authorList>
            <person name="Zhong Y."/>
            <person name="Liu S."/>
            <person name="Liu Y."/>
        </authorList>
    </citation>
    <scope>NUCLEOTIDE SEQUENCE</scope>
    <source>
        <strain evidence="1">ZJU_SS_LIU_2023</strain>
    </source>
</reference>
<evidence type="ECO:0000313" key="2">
    <source>
        <dbReference type="Proteomes" id="UP001239111"/>
    </source>
</evidence>
<sequence>MNWKTSRKVPAGVSWTSLELEGLVEDEDSCVFVERKQKHLGLHPYHLSNLSAALREILDAGLNRYDQELNGLLLSYKNPKLLSPLGDILYDTCFVHVDVEADFYIFRPEVGKSLKGIVNKVSYHHIGVLLHKIFNVSIRKPDIKNGEESNWPEEEIHEGQEVRFTLEDVDYKTRIPYMRGSFNKEDYLKGCQVYNEGVAASYASEFQKITRRSVSFSDDNDQVKKESLQKSSNKRIVFDSDSDSEPEINSVLEKKPSIQTVKVKTEPTDEEIQLKKKKKKSKVNGVEASHNGHSASHSDLSSQITGTDEENISLPKKSKKKVKTNAEDADHVGESSKKNSRRSTPGPTTNSSDDESYRKVRVKSEPPDEPVKIKKKRKRKREDTSLSEEGLVNGNSSVKSEPKEEDSVIPKKKRKKEMSLGYDE</sequence>
<gene>
    <name evidence="1" type="ORF">QAD02_008995</name>
</gene>
<dbReference type="Proteomes" id="UP001239111">
    <property type="component" value="Chromosome 4"/>
</dbReference>
<evidence type="ECO:0000313" key="1">
    <source>
        <dbReference type="EMBL" id="KAJ8667333.1"/>
    </source>
</evidence>
<organism evidence="1 2">
    <name type="scientific">Eretmocerus hayati</name>
    <dbReference type="NCBI Taxonomy" id="131215"/>
    <lineage>
        <taxon>Eukaryota</taxon>
        <taxon>Metazoa</taxon>
        <taxon>Ecdysozoa</taxon>
        <taxon>Arthropoda</taxon>
        <taxon>Hexapoda</taxon>
        <taxon>Insecta</taxon>
        <taxon>Pterygota</taxon>
        <taxon>Neoptera</taxon>
        <taxon>Endopterygota</taxon>
        <taxon>Hymenoptera</taxon>
        <taxon>Apocrita</taxon>
        <taxon>Proctotrupomorpha</taxon>
        <taxon>Chalcidoidea</taxon>
        <taxon>Aphelinidae</taxon>
        <taxon>Aphelininae</taxon>
        <taxon>Eretmocerus</taxon>
    </lineage>
</organism>